<dbReference type="OrthoDB" id="1933483at2759"/>
<comment type="caution">
    <text evidence="7">The sequence shown here is derived from an EMBL/GenBank/DDBJ whole genome shotgun (WGS) entry which is preliminary data.</text>
</comment>
<sequence>MHVFGYGSLMWSQGFRYEEKVCGYVKGFKRRFWQGSEDHRGEPGKPGRVLSVFKSDDPNDIVLGVAFKIPEEDEELVRQNLIVRETGYDVIETLFYPIGSSDTHSAQPIVLELFLANQNTSTYLGPASERDIAWQIYHSKGLRGSNLDYFLRVVSSCKNLFPNNSDRHLEQIEQEVRQIAAEKGDTLDHLIGQMQ</sequence>
<protein>
    <recommendedName>
        <fullName evidence="2">glutathione-specific gamma-glutamylcyclotransferase</fullName>
        <ecNumber evidence="2">4.3.2.7</ecNumber>
    </recommendedName>
    <alternativeName>
        <fullName evidence="4">Cation transport regulator-like protein 2</fullName>
    </alternativeName>
</protein>
<dbReference type="PANTHER" id="PTHR12192:SF2">
    <property type="entry name" value="GLUTATHIONE-SPECIFIC GAMMA-GLUTAMYLCYCLOTRANSFERASE 2"/>
    <property type="match status" value="1"/>
</dbReference>
<evidence type="ECO:0000256" key="5">
    <source>
        <dbReference type="ARBA" id="ARBA00045227"/>
    </source>
</evidence>
<dbReference type="PANTHER" id="PTHR12192">
    <property type="entry name" value="CATION TRANSPORT PROTEIN CHAC-RELATED"/>
    <property type="match status" value="1"/>
</dbReference>
<dbReference type="GO" id="GO:0061928">
    <property type="term" value="F:glutathione specific gamma-glutamylcyclotransferase activity"/>
    <property type="evidence" value="ECO:0007669"/>
    <property type="project" value="UniProtKB-EC"/>
</dbReference>
<evidence type="ECO:0000256" key="6">
    <source>
        <dbReference type="ARBA" id="ARBA00048073"/>
    </source>
</evidence>
<dbReference type="GO" id="GO:0006751">
    <property type="term" value="P:glutathione catabolic process"/>
    <property type="evidence" value="ECO:0007669"/>
    <property type="project" value="InterPro"/>
</dbReference>
<dbReference type="CDD" id="cd06661">
    <property type="entry name" value="GGCT_like"/>
    <property type="match status" value="1"/>
</dbReference>
<dbReference type="GO" id="GO:0005737">
    <property type="term" value="C:cytoplasm"/>
    <property type="evidence" value="ECO:0007669"/>
    <property type="project" value="TreeGrafter"/>
</dbReference>
<comment type="similarity">
    <text evidence="1">Belongs to the gamma-glutamylcyclotransferase family. ChaC subfamily.</text>
</comment>
<evidence type="ECO:0000313" key="8">
    <source>
        <dbReference type="Proteomes" id="UP000593567"/>
    </source>
</evidence>
<name>A0A7J7K3D6_BUGNE</name>
<proteinExistence type="inferred from homology"/>
<gene>
    <name evidence="7" type="ORF">EB796_009202</name>
</gene>
<accession>A0A7J7K3D6</accession>
<dbReference type="AlphaFoldDB" id="A0A7J7K3D6"/>
<evidence type="ECO:0000256" key="2">
    <source>
        <dbReference type="ARBA" id="ARBA00012344"/>
    </source>
</evidence>
<dbReference type="Gene3D" id="3.10.490.10">
    <property type="entry name" value="Gamma-glutamyl cyclotransferase-like"/>
    <property type="match status" value="1"/>
</dbReference>
<evidence type="ECO:0000256" key="1">
    <source>
        <dbReference type="ARBA" id="ARBA00009662"/>
    </source>
</evidence>
<reference evidence="7" key="1">
    <citation type="submission" date="2020-06" db="EMBL/GenBank/DDBJ databases">
        <title>Draft genome of Bugula neritina, a colonial animal packing powerful symbionts and potential medicines.</title>
        <authorList>
            <person name="Rayko M."/>
        </authorList>
    </citation>
    <scope>NUCLEOTIDE SEQUENCE [LARGE SCALE GENOMIC DNA]</scope>
    <source>
        <strain evidence="7">Kwan_BN1</strain>
    </source>
</reference>
<dbReference type="InterPro" id="IPR006840">
    <property type="entry name" value="ChaC"/>
</dbReference>
<organism evidence="7 8">
    <name type="scientific">Bugula neritina</name>
    <name type="common">Brown bryozoan</name>
    <name type="synonym">Sertularia neritina</name>
    <dbReference type="NCBI Taxonomy" id="10212"/>
    <lineage>
        <taxon>Eukaryota</taxon>
        <taxon>Metazoa</taxon>
        <taxon>Spiralia</taxon>
        <taxon>Lophotrochozoa</taxon>
        <taxon>Bryozoa</taxon>
        <taxon>Gymnolaemata</taxon>
        <taxon>Cheilostomatida</taxon>
        <taxon>Flustrina</taxon>
        <taxon>Buguloidea</taxon>
        <taxon>Bugulidae</taxon>
        <taxon>Bugula</taxon>
    </lineage>
</organism>
<evidence type="ECO:0000256" key="3">
    <source>
        <dbReference type="ARBA" id="ARBA00023239"/>
    </source>
</evidence>
<comment type="catalytic activity">
    <reaction evidence="6">
        <text>glutathione = L-cysteinylglycine + 5-oxo-L-proline</text>
        <dbReference type="Rhea" id="RHEA:47724"/>
        <dbReference type="ChEBI" id="CHEBI:57925"/>
        <dbReference type="ChEBI" id="CHEBI:58402"/>
        <dbReference type="ChEBI" id="CHEBI:61694"/>
        <dbReference type="EC" id="4.3.2.7"/>
    </reaction>
</comment>
<dbReference type="Proteomes" id="UP000593567">
    <property type="component" value="Unassembled WGS sequence"/>
</dbReference>
<dbReference type="Pfam" id="PF04752">
    <property type="entry name" value="ChaC"/>
    <property type="match status" value="1"/>
</dbReference>
<evidence type="ECO:0000313" key="7">
    <source>
        <dbReference type="EMBL" id="KAF6032491.1"/>
    </source>
</evidence>
<keyword evidence="3" id="KW-0456">Lyase</keyword>
<dbReference type="InterPro" id="IPR013024">
    <property type="entry name" value="GGCT-like"/>
</dbReference>
<dbReference type="EC" id="4.3.2.7" evidence="2"/>
<evidence type="ECO:0000256" key="4">
    <source>
        <dbReference type="ARBA" id="ARBA00043195"/>
    </source>
</evidence>
<comment type="function">
    <text evidence="5">Catalyzes the cleavage of glutathione into 5-oxo-L-proline and a Cys-Gly dipeptide. Acts specifically on glutathione, but not on other gamma-glutamyl peptides.</text>
</comment>
<dbReference type="EMBL" id="VXIV02001499">
    <property type="protein sequence ID" value="KAF6032491.1"/>
    <property type="molecule type" value="Genomic_DNA"/>
</dbReference>
<keyword evidence="8" id="KW-1185">Reference proteome</keyword>